<reference evidence="1" key="2">
    <citation type="journal article" date="2022" name="New Phytol.">
        <title>Evolutionary transition to the ectomycorrhizal habit in the genomes of a hyperdiverse lineage of mushroom-forming fungi.</title>
        <authorList>
            <person name="Looney B."/>
            <person name="Miyauchi S."/>
            <person name="Morin E."/>
            <person name="Drula E."/>
            <person name="Courty P.E."/>
            <person name="Kohler A."/>
            <person name="Kuo A."/>
            <person name="LaButti K."/>
            <person name="Pangilinan J."/>
            <person name="Lipzen A."/>
            <person name="Riley R."/>
            <person name="Andreopoulos W."/>
            <person name="He G."/>
            <person name="Johnson J."/>
            <person name="Nolan M."/>
            <person name="Tritt A."/>
            <person name="Barry K.W."/>
            <person name="Grigoriev I.V."/>
            <person name="Nagy L.G."/>
            <person name="Hibbett D."/>
            <person name="Henrissat B."/>
            <person name="Matheny P.B."/>
            <person name="Labbe J."/>
            <person name="Martin F.M."/>
        </authorList>
    </citation>
    <scope>NUCLEOTIDE SEQUENCE</scope>
    <source>
        <strain evidence="1">FP105234-sp</strain>
    </source>
</reference>
<name>A0ACB8RFB6_9AGAM</name>
<protein>
    <submittedName>
        <fullName evidence="1">Uncharacterized protein</fullName>
    </submittedName>
</protein>
<gene>
    <name evidence="1" type="ORF">FA95DRAFT_1575818</name>
</gene>
<dbReference type="EMBL" id="MU276072">
    <property type="protein sequence ID" value="KAI0042323.1"/>
    <property type="molecule type" value="Genomic_DNA"/>
</dbReference>
<reference evidence="1" key="1">
    <citation type="submission" date="2021-02" db="EMBL/GenBank/DDBJ databases">
        <authorList>
            <consortium name="DOE Joint Genome Institute"/>
            <person name="Ahrendt S."/>
            <person name="Looney B.P."/>
            <person name="Miyauchi S."/>
            <person name="Morin E."/>
            <person name="Drula E."/>
            <person name="Courty P.E."/>
            <person name="Chicoki N."/>
            <person name="Fauchery L."/>
            <person name="Kohler A."/>
            <person name="Kuo A."/>
            <person name="Labutti K."/>
            <person name="Pangilinan J."/>
            <person name="Lipzen A."/>
            <person name="Riley R."/>
            <person name="Andreopoulos W."/>
            <person name="He G."/>
            <person name="Johnson J."/>
            <person name="Barry K.W."/>
            <person name="Grigoriev I.V."/>
            <person name="Nagy L."/>
            <person name="Hibbett D."/>
            <person name="Henrissat B."/>
            <person name="Matheny P.B."/>
            <person name="Labbe J."/>
            <person name="Martin F."/>
        </authorList>
    </citation>
    <scope>NUCLEOTIDE SEQUENCE</scope>
    <source>
        <strain evidence="1">FP105234-sp</strain>
    </source>
</reference>
<accession>A0ACB8RFB6</accession>
<keyword evidence="2" id="KW-1185">Reference proteome</keyword>
<evidence type="ECO:0000313" key="2">
    <source>
        <dbReference type="Proteomes" id="UP000814033"/>
    </source>
</evidence>
<evidence type="ECO:0000313" key="1">
    <source>
        <dbReference type="EMBL" id="KAI0042323.1"/>
    </source>
</evidence>
<dbReference type="Proteomes" id="UP000814033">
    <property type="component" value="Unassembled WGS sequence"/>
</dbReference>
<sequence>MARSLERSAGGFVARREQSRQAREADIRNADPRACEVPNEGGPSAARFTLSFALARLVHPRALIMQIRKSLTDGDKIQERGSAEATERAGHAVLSVQEPVPNSVGLLTGTGSSASHYSLLSPLPGLQCLSADANDTYEEAILSSISLARLDAILAPPDAPWAATGERARAYLLSQQRTSEAVDGNVRDGHGVGDERADTRDVGTQTDQVCAADAEAHVCAVADSPHDGRLQTDHSSAASADINARGAPDTLRTREEEQASPAARVEARRPATEQDAVEGTCGCSFGVKTIFRWAAALHTPRVRVTKRDLEVAAWDAKCFFLRVRYGCRLGCQYEIQLREGRPIAQPIARAQV</sequence>
<proteinExistence type="predicted"/>
<comment type="caution">
    <text evidence="1">The sequence shown here is derived from an EMBL/GenBank/DDBJ whole genome shotgun (WGS) entry which is preliminary data.</text>
</comment>
<organism evidence="1 2">
    <name type="scientific">Auriscalpium vulgare</name>
    <dbReference type="NCBI Taxonomy" id="40419"/>
    <lineage>
        <taxon>Eukaryota</taxon>
        <taxon>Fungi</taxon>
        <taxon>Dikarya</taxon>
        <taxon>Basidiomycota</taxon>
        <taxon>Agaricomycotina</taxon>
        <taxon>Agaricomycetes</taxon>
        <taxon>Russulales</taxon>
        <taxon>Auriscalpiaceae</taxon>
        <taxon>Auriscalpium</taxon>
    </lineage>
</organism>